<proteinExistence type="predicted"/>
<dbReference type="Gene3D" id="3.40.50.300">
    <property type="entry name" value="P-loop containing nucleotide triphosphate hydrolases"/>
    <property type="match status" value="1"/>
</dbReference>
<dbReference type="InterPro" id="IPR052754">
    <property type="entry name" value="NTPase_KAP_P-loop"/>
</dbReference>
<dbReference type="AlphaFoldDB" id="A0AAU7N036"/>
<dbReference type="InterPro" id="IPR011646">
    <property type="entry name" value="KAP_P-loop"/>
</dbReference>
<name>A0AAU7N036_9FLAO</name>
<gene>
    <name evidence="2" type="ORF">ABNE31_03215</name>
</gene>
<dbReference type="KEGG" id="fld:ABNE31_03215"/>
<accession>A0AAU7N036</accession>
<evidence type="ECO:0000313" key="2">
    <source>
        <dbReference type="EMBL" id="XBQ23935.1"/>
    </source>
</evidence>
<dbReference type="RefSeq" id="WP_349352351.1">
    <property type="nucleotide sequence ID" value="NZ_CP157804.1"/>
</dbReference>
<dbReference type="InterPro" id="IPR027417">
    <property type="entry name" value="P-loop_NTPase"/>
</dbReference>
<sequence length="709" mass="83915">MSDSLIVERPIGSAKEDLFNFKHYSRKVQEIIQRSTSNSEPLVIGIYGKWGDGKTSFLNLVENKIDVFEKLKGEKGIMKYHFNPWRYDNENEILFDFFEGLSQKLRINDNEDLQRAAKLIKGFGRYLKAIKLSATIGVPKAFSGKLTFDPSEIFKALGGDLEHKATLSIVDLKGFIDKALIKANYKIVIFIDDIDRLDKEEVYSLLKLIKLNANFKNIVYLITMDDEQICKVIKDRHGDDAEDGRLYLEKIVQVPIRLPKIEEEDLRAYFDKNLKNVVSNLGYLEAGTSKNAEIEEIRKEYNASYFRNPREIIRLFNSFFIDAFSIGEDVNLRDLFWLNYLKLKDPSCYELIKNYYQNPITGALENRITFNDAPASGDELNGFRKELNDNFRASMHIINMLFPLNRLKLMVKVKSEDELNSELRINHFYHFDKYFSYHIKGKISEGVVRKFINLVKDKNFDEADLIYSELFNKYNLSKIKYRILAMIANSKEFGIRNNLFLYLFGKMDMFPVTDRDVFGKNDRLEIIESIGRLLSDDIPEKVKELSLSLGEKLNFRELCYFTRQFRNQDFKKELELMIVDKVFDSDQHPFFKNPFQNENRMIMALLFEHRNKEYMEYLEMHMNSAESTGSYIRIFPTIWNNENISSLEERDFEYMSKISDIDFIYRKVEQYYPSLIQEEIRIEEFSRYDQTEVEDNVRQFIYYYRKKEK</sequence>
<dbReference type="Pfam" id="PF07693">
    <property type="entry name" value="KAP_NTPase"/>
    <property type="match status" value="1"/>
</dbReference>
<protein>
    <submittedName>
        <fullName evidence="2">P-loop NTPase fold protein</fullName>
    </submittedName>
</protein>
<dbReference type="PANTHER" id="PTHR22674:SF6">
    <property type="entry name" value="NTPASE KAP FAMILY P-LOOP DOMAIN-CONTAINING PROTEIN 1"/>
    <property type="match status" value="1"/>
</dbReference>
<dbReference type="PANTHER" id="PTHR22674">
    <property type="entry name" value="NTPASE, KAP FAMILY P-LOOP DOMAIN-CONTAINING 1"/>
    <property type="match status" value="1"/>
</dbReference>
<dbReference type="SUPFAM" id="SSF52540">
    <property type="entry name" value="P-loop containing nucleoside triphosphate hydrolases"/>
    <property type="match status" value="1"/>
</dbReference>
<feature type="domain" description="KAP NTPase" evidence="1">
    <location>
        <begin position="21"/>
        <end position="319"/>
    </location>
</feature>
<organism evidence="2">
    <name type="scientific">Flagellimonas sp. MMG031</name>
    <dbReference type="NCBI Taxonomy" id="3158549"/>
    <lineage>
        <taxon>Bacteria</taxon>
        <taxon>Pseudomonadati</taxon>
        <taxon>Bacteroidota</taxon>
        <taxon>Flavobacteriia</taxon>
        <taxon>Flavobacteriales</taxon>
        <taxon>Flavobacteriaceae</taxon>
        <taxon>Flagellimonas</taxon>
    </lineage>
</organism>
<dbReference type="EMBL" id="CP157804">
    <property type="protein sequence ID" value="XBQ23935.1"/>
    <property type="molecule type" value="Genomic_DNA"/>
</dbReference>
<reference evidence="2" key="1">
    <citation type="submission" date="2024-05" db="EMBL/GenBank/DDBJ databases">
        <title>Draft Genome Sequences of Flagellimonas sp. MMG031 and Marinobacter sp. MMG032 Isolated from the dinoflagellate Symbiodinium pilosum.</title>
        <authorList>
            <person name="Shikuma N.J."/>
            <person name="Farrell M.V."/>
        </authorList>
    </citation>
    <scope>NUCLEOTIDE SEQUENCE</scope>
    <source>
        <strain evidence="2">MMG031</strain>
    </source>
</reference>
<evidence type="ECO:0000259" key="1">
    <source>
        <dbReference type="Pfam" id="PF07693"/>
    </source>
</evidence>